<dbReference type="Pfam" id="PF00535">
    <property type="entry name" value="Glycos_transf_2"/>
    <property type="match status" value="1"/>
</dbReference>
<feature type="transmembrane region" description="Helical" evidence="2">
    <location>
        <begin position="1587"/>
        <end position="1605"/>
    </location>
</feature>
<feature type="compositionally biased region" description="Low complexity" evidence="1">
    <location>
        <begin position="352"/>
        <end position="371"/>
    </location>
</feature>
<feature type="transmembrane region" description="Helical" evidence="2">
    <location>
        <begin position="676"/>
        <end position="695"/>
    </location>
</feature>
<dbReference type="STRING" id="298654.FraEuI1c_5118"/>
<dbReference type="InterPro" id="IPR029044">
    <property type="entry name" value="Nucleotide-diphossugar_trans"/>
</dbReference>
<dbReference type="eggNOG" id="COG1287">
    <property type="taxonomic scope" value="Bacteria"/>
</dbReference>
<evidence type="ECO:0000256" key="2">
    <source>
        <dbReference type="SAM" id="Phobius"/>
    </source>
</evidence>
<feature type="transmembrane region" description="Helical" evidence="2">
    <location>
        <begin position="562"/>
        <end position="595"/>
    </location>
</feature>
<feature type="transmembrane region" description="Helical" evidence="2">
    <location>
        <begin position="607"/>
        <end position="626"/>
    </location>
</feature>
<reference evidence="5 6" key="1">
    <citation type="submission" date="2010-10" db="EMBL/GenBank/DDBJ databases">
        <title>Complete sequence of Frankia sp. EuI1c.</title>
        <authorList>
            <consortium name="US DOE Joint Genome Institute"/>
            <person name="Lucas S."/>
            <person name="Copeland A."/>
            <person name="Lapidus A."/>
            <person name="Cheng J.-F."/>
            <person name="Bruce D."/>
            <person name="Goodwin L."/>
            <person name="Pitluck S."/>
            <person name="Chertkov O."/>
            <person name="Detter J.C."/>
            <person name="Han C."/>
            <person name="Tapia R."/>
            <person name="Land M."/>
            <person name="Hauser L."/>
            <person name="Jeffries C."/>
            <person name="Kyrpides N."/>
            <person name="Ivanova N."/>
            <person name="Mikhailova N."/>
            <person name="Beauchemin N."/>
            <person name="Sen A."/>
            <person name="Sur S.A."/>
            <person name="Gtari M."/>
            <person name="Wall L."/>
            <person name="Tisa L."/>
            <person name="Woyke T."/>
        </authorList>
    </citation>
    <scope>NUCLEOTIDE SEQUENCE [LARGE SCALE GENOMIC DNA]</scope>
    <source>
        <strain evidence="6">DSM 45817 / CECT 9037 / EuI1c</strain>
    </source>
</reference>
<feature type="region of interest" description="Disordered" evidence="1">
    <location>
        <begin position="292"/>
        <end position="377"/>
    </location>
</feature>
<evidence type="ECO:0000259" key="3">
    <source>
        <dbReference type="Pfam" id="PF00535"/>
    </source>
</evidence>
<gene>
    <name evidence="5" type="ordered locus">FraEuI1c_5118</name>
</gene>
<organism evidence="5 6">
    <name type="scientific">Pseudofrankia inefficax (strain DSM 45817 / CECT 9037 / DDB 130130 / EuI1c)</name>
    <name type="common">Frankia inefficax</name>
    <dbReference type="NCBI Taxonomy" id="298654"/>
    <lineage>
        <taxon>Bacteria</taxon>
        <taxon>Bacillati</taxon>
        <taxon>Actinomycetota</taxon>
        <taxon>Actinomycetes</taxon>
        <taxon>Frankiales</taxon>
        <taxon>Frankiaceae</taxon>
        <taxon>Pseudofrankia</taxon>
    </lineage>
</organism>
<dbReference type="CAZy" id="GT2">
    <property type="family name" value="Glycosyltransferase Family 2"/>
</dbReference>
<name>E3J5M0_PSEI1</name>
<dbReference type="eggNOG" id="COG0463">
    <property type="taxonomic scope" value="Bacteria"/>
</dbReference>
<dbReference type="InterPro" id="IPR021798">
    <property type="entry name" value="AftD_N"/>
</dbReference>
<dbReference type="eggNOG" id="COG4981">
    <property type="taxonomic scope" value="Bacteria"/>
</dbReference>
<dbReference type="Gene3D" id="2.60.120.260">
    <property type="entry name" value="Galactose-binding domain-like"/>
    <property type="match status" value="1"/>
</dbReference>
<feature type="transmembrane region" description="Helical" evidence="2">
    <location>
        <begin position="443"/>
        <end position="464"/>
    </location>
</feature>
<proteinExistence type="predicted"/>
<keyword evidence="6" id="KW-1185">Reference proteome</keyword>
<feature type="transmembrane region" description="Helical" evidence="2">
    <location>
        <begin position="792"/>
        <end position="813"/>
    </location>
</feature>
<dbReference type="Proteomes" id="UP000002484">
    <property type="component" value="Chromosome"/>
</dbReference>
<feature type="transmembrane region" description="Helical" evidence="2">
    <location>
        <begin position="470"/>
        <end position="489"/>
    </location>
</feature>
<feature type="domain" description="Alpha-(1-&gt;3)-arabinofuranosyltransferase N-terminal GT-C" evidence="4">
    <location>
        <begin position="395"/>
        <end position="1095"/>
    </location>
</feature>
<evidence type="ECO:0000313" key="6">
    <source>
        <dbReference type="Proteomes" id="UP000002484"/>
    </source>
</evidence>
<protein>
    <submittedName>
        <fullName evidence="5">Uncharacterized protein</fullName>
    </submittedName>
</protein>
<dbReference type="EMBL" id="CP002299">
    <property type="protein sequence ID" value="ADP83107.1"/>
    <property type="molecule type" value="Genomic_DNA"/>
</dbReference>
<feature type="domain" description="Glycosyltransferase 2-like" evidence="3">
    <location>
        <begin position="28"/>
        <end position="187"/>
    </location>
</feature>
<feature type="transmembrane region" description="Helical" evidence="2">
    <location>
        <begin position="1552"/>
        <end position="1581"/>
    </location>
</feature>
<dbReference type="PANTHER" id="PTHR10859:SF91">
    <property type="entry name" value="DOLICHYL-PHOSPHATE BETA-GLUCOSYLTRANSFERASE"/>
    <property type="match status" value="1"/>
</dbReference>
<sequence length="1652" mass="172314">MVTRSRRRAAVAEGVCSVGLDLDRVPVSVVIPAFNESRRLPSSLPVLSAALQRFHLPDAEVIVVDDGSLDDTARIAADLLRDVPNSRVIRLPRNRGKGAAVRAGVAAAAGEAIVFMDADLASDVADLPALLAALDHAEVALGSRRLGGGAERSAKRRLGSWVFHQVTRMFIPLDLADTQCGFKAFRHTEAKVIFGLSQVAGFAFDIEVLAIARSLGYRIAEVPVRWTEQPHGTFNALRHTPAMLADVVRARRNVHRAVRQAGLATAGPPRLVRPRGELSGFAKAHEVALAQATAGPLGKPHTGGLVERPSPTRRPGLGVDVASRVEPSTRRLRDRPDQAGRPPPDEPNPTNSRRPASGRSGPSARRTGPPGDASPAGLPARTSLLHLLWIALGYATLFLLQAPGKLTADTKIELAAAPTRFLADATHLWNSGSGFGSIQNQPWGYLFPMGPFFLAGHVLAIPPWITQRLWMALVLTVATWGVVRLADTLGIGRPASRLLGGLGYALSPMFLGKIGSTSAALAGAAMLPWMLVPLLRALRPAAPADLLGSPAPADPRLSPRRAAALSGLAVLGTGGVNASVTAAAMLGPVVLLALAGGGRRAWALRCWWLLAALLATAWWAVGLLALGRYGLNFLPFTESVNTATSAASVNETLRGTADWMAYLRLPTAWLPAAADYATSWVAVVGSVAAAALSLWGLARRDLPARRLLVVMFGVGVVVTATAYPGSLGSPVGADVRDLLTGPLSPLRNVFKFQPVVHLPMALGLTHALACAGDRLRRGEFALADRLTGPRRAAAAGAVVLTVAALVAGSTPMLNGDALQPKPFAQVPGYWTQAADWLGANPEGGRTLLLPGAPFGDYRWGRPLDEPMQWLSSTPWGVRNLIPLGSVGITRWLDAVEDALSRGDGAGLAAALARAGVGQIVVRNDLAADAWDTPPSTSEIHRALAASGLREAATFGPAVAAHLGTTELSVPVARRPAVGKVPALEVWTVPGGASLVQAYSAADALVVAGGPEATLQLAAHGLLPADRAVVLADDLTGPGEVSTAGGVVAPSADTVPASQVLTPTTGLAVTDTLDRRDYIFGRVHASASYLLGPDEDVAGSVTPPHDWTDRPPAGHQTVGGYLDGKSVTASSYGYALRAAPELGPASAVDGLPYSWWMARADPKTGTEGAWLRVDVGTPVAVPYLQVQLLAESARRSVPQVVRVTTANGSVDTRVTRTEQAQRLAVPPGKSSWYQVTLLRVAPNGGTALGAGIRELTVPGQSFQHYAQVPSDATGLLAGTTGGSTAFAFDRARSDILAPFSASEEPAIARRFETSRPTRLTLTGTATLAPLQTGTQPQGDRRVLFDCGQGPEVRIDGTTYQLRVEGRSGDIAAARPMRVTLCTPDGSVALPAGQHVLTVAPAAAPTVFVDTLSLASPAPSQPASTQRSTTVGRWTAERRTVTVGPGQQAFLAVRENANRSWTATLGGVRLTPIRLDGWQQGWIVPAGAGGTVVLENRPGQTYRTGLVVGFVLVAVLLAVALVPGRRRRRHRSSRLDGGARLAAGTRWWDRLPDWWVAMLAGTVAVALVAGPVAVVVPALAVVARRWPGLMPWAAAAAMTAAGVAMLATPDGTPREGVGAFGGFAQAAGATALAAVLVALCPVRDSRPGSRAGGP</sequence>
<dbReference type="GO" id="GO:0006487">
    <property type="term" value="P:protein N-linked glycosylation"/>
    <property type="evidence" value="ECO:0007669"/>
    <property type="project" value="TreeGrafter"/>
</dbReference>
<dbReference type="FunCoup" id="E3J5M0">
    <property type="interactions" value="10"/>
</dbReference>
<feature type="transmembrane region" description="Helical" evidence="2">
    <location>
        <begin position="752"/>
        <end position="771"/>
    </location>
</feature>
<dbReference type="GO" id="GO:0016740">
    <property type="term" value="F:transferase activity"/>
    <property type="evidence" value="ECO:0007669"/>
    <property type="project" value="InterPro"/>
</dbReference>
<dbReference type="Pfam" id="PF11847">
    <property type="entry name" value="GT-C_AftD"/>
    <property type="match status" value="1"/>
</dbReference>
<feature type="compositionally biased region" description="Basic and acidic residues" evidence="1">
    <location>
        <begin position="327"/>
        <end position="338"/>
    </location>
</feature>
<feature type="transmembrane region" description="Helical" evidence="2">
    <location>
        <begin position="1617"/>
        <end position="1637"/>
    </location>
</feature>
<keyword evidence="2" id="KW-0472">Membrane</keyword>
<evidence type="ECO:0000313" key="5">
    <source>
        <dbReference type="EMBL" id="ADP83107.1"/>
    </source>
</evidence>
<accession>E3J5M0</accession>
<feature type="transmembrane region" description="Helical" evidence="2">
    <location>
        <begin position="1503"/>
        <end position="1522"/>
    </location>
</feature>
<feature type="transmembrane region" description="Helical" evidence="2">
    <location>
        <begin position="707"/>
        <end position="725"/>
    </location>
</feature>
<evidence type="ECO:0000256" key="1">
    <source>
        <dbReference type="SAM" id="MobiDB-lite"/>
    </source>
</evidence>
<dbReference type="Gene3D" id="3.90.550.10">
    <property type="entry name" value="Spore Coat Polysaccharide Biosynthesis Protein SpsA, Chain A"/>
    <property type="match status" value="1"/>
</dbReference>
<dbReference type="KEGG" id="fri:FraEuI1c_5118"/>
<keyword evidence="2" id="KW-0812">Transmembrane</keyword>
<dbReference type="InterPro" id="IPR001173">
    <property type="entry name" value="Glyco_trans_2-like"/>
</dbReference>
<evidence type="ECO:0000259" key="4">
    <source>
        <dbReference type="Pfam" id="PF11847"/>
    </source>
</evidence>
<keyword evidence="2" id="KW-1133">Transmembrane helix</keyword>
<dbReference type="InParanoid" id="E3J5M0"/>
<dbReference type="PANTHER" id="PTHR10859">
    <property type="entry name" value="GLYCOSYL TRANSFERASE"/>
    <property type="match status" value="1"/>
</dbReference>
<dbReference type="HOGENOM" id="CLU_003192_1_0_11"/>
<dbReference type="SUPFAM" id="SSF53448">
    <property type="entry name" value="Nucleotide-diphospho-sugar transferases"/>
    <property type="match status" value="1"/>
</dbReference>